<evidence type="ECO:0000256" key="2">
    <source>
        <dbReference type="ARBA" id="ARBA00022723"/>
    </source>
</evidence>
<organism evidence="9 10">
    <name type="scientific">SAR86 cluster bacterium</name>
    <dbReference type="NCBI Taxonomy" id="2030880"/>
    <lineage>
        <taxon>Bacteria</taxon>
        <taxon>Pseudomonadati</taxon>
        <taxon>Pseudomonadota</taxon>
        <taxon>Gammaproteobacteria</taxon>
        <taxon>SAR86 cluster</taxon>
    </lineage>
</organism>
<dbReference type="Pfam" id="PF01557">
    <property type="entry name" value="FAA_hydrolase"/>
    <property type="match status" value="1"/>
</dbReference>
<gene>
    <name evidence="9" type="ORF">COA71_08215</name>
</gene>
<dbReference type="Proteomes" id="UP000228987">
    <property type="component" value="Unassembled WGS sequence"/>
</dbReference>
<dbReference type="EMBL" id="NVWI01000005">
    <property type="protein sequence ID" value="PCJ41585.1"/>
    <property type="molecule type" value="Genomic_DNA"/>
</dbReference>
<proteinExistence type="inferred from homology"/>
<comment type="catalytic activity">
    <reaction evidence="3">
        <text>(3E,5R)-5-carboxy-2-oxohept-3-enedioate + H(+) = (4Z)-2-oxohept-4-enedioate + CO2</text>
        <dbReference type="Rhea" id="RHEA:14397"/>
        <dbReference type="ChEBI" id="CHEBI:15378"/>
        <dbReference type="ChEBI" id="CHEBI:16526"/>
        <dbReference type="ChEBI" id="CHEBI:87491"/>
        <dbReference type="ChEBI" id="CHEBI:87507"/>
        <dbReference type="EC" id="4.1.1.68"/>
    </reaction>
</comment>
<evidence type="ECO:0000256" key="3">
    <source>
        <dbReference type="ARBA" id="ARBA00051258"/>
    </source>
</evidence>
<evidence type="ECO:0000256" key="7">
    <source>
        <dbReference type="ARBA" id="ARBA00060680"/>
    </source>
</evidence>
<reference evidence="10" key="1">
    <citation type="submission" date="2017-08" db="EMBL/GenBank/DDBJ databases">
        <title>A dynamic microbial community with high functional redundancy inhabits the cold, oxic subseafloor aquifer.</title>
        <authorList>
            <person name="Tully B.J."/>
            <person name="Wheat C.G."/>
            <person name="Glazer B.T."/>
            <person name="Huber J.A."/>
        </authorList>
    </citation>
    <scope>NUCLEOTIDE SEQUENCE [LARGE SCALE GENOMIC DNA]</scope>
</reference>
<comment type="pathway">
    <text evidence="7">Aromatic compound metabolism; 4-hydroxyphenylacetate degradation; pyruvate and succinate semialdehyde from 4-hydroxyphenylacetate: step 5/7.</text>
</comment>
<dbReference type="Gene3D" id="3.90.850.10">
    <property type="entry name" value="Fumarylacetoacetase-like, C-terminal domain"/>
    <property type="match status" value="1"/>
</dbReference>
<comment type="pathway">
    <text evidence="6">Aromatic compound metabolism; 4-hydroxyphenylacetate degradation; pyruvate and succinate semialdehyde from 4-hydroxyphenylacetate: step 4/7.</text>
</comment>
<dbReference type="PANTHER" id="PTHR42796">
    <property type="entry name" value="FUMARYLACETOACETATE HYDROLASE DOMAIN-CONTAINING PROTEIN 2A-RELATED"/>
    <property type="match status" value="1"/>
</dbReference>
<name>A0A2A5CDJ8_9GAMM</name>
<protein>
    <submittedName>
        <fullName evidence="9">5-carboxymethyl-2-hydroxymuconate isomerase</fullName>
    </submittedName>
</protein>
<comment type="similarity">
    <text evidence="1">Belongs to the FAH family.</text>
</comment>
<sequence>MKYLSFIRPDGQATIGKIEGKLTGDVENNEVTELLAENSHVTDLKSALKNNSLHQLIEGSSYSLNEIRFLPLIPNPGKILCVGLNYKTHIEETGLGKDASYPVIFTRFADTLVAHGEPIIQPLASTKLDYEGELAIVISKGGRAIPEQDAFDHIAGYSCFNDASVRDWQRHASQYTPGKNFPATGGFGPWLVTPDEIDNLQDQHVTTKLNSEKVQDQPISDLIFSIPFLINYISSFTPLLPGDVIVTGTPGGVGGARKPPLWMKPGDTVKVSVGEIGTLINSIQTEQQ</sequence>
<keyword evidence="2" id="KW-0479">Metal-binding</keyword>
<evidence type="ECO:0000256" key="4">
    <source>
        <dbReference type="ARBA" id="ARBA00052790"/>
    </source>
</evidence>
<feature type="domain" description="Fumarylacetoacetase-like C-terminal" evidence="8">
    <location>
        <begin position="78"/>
        <end position="283"/>
    </location>
</feature>
<comment type="caution">
    <text evidence="9">The sequence shown here is derived from an EMBL/GenBank/DDBJ whole genome shotgun (WGS) entry which is preliminary data.</text>
</comment>
<dbReference type="GO" id="GO:0046872">
    <property type="term" value="F:metal ion binding"/>
    <property type="evidence" value="ECO:0007669"/>
    <property type="project" value="UniProtKB-KW"/>
</dbReference>
<evidence type="ECO:0000256" key="6">
    <source>
        <dbReference type="ARBA" id="ARBA00060569"/>
    </source>
</evidence>
<comment type="function">
    <text evidence="5">Decarboxylates OPET (5-oxo-pent-3-ene-1,2,5-tricarboxylic acid) into HHDD (2-hydroxy-hept-2,4-diene-1,7-dioate) and isomerizes it to OHED (2-oxo-hept-3-ene-1,7-dioate).</text>
</comment>
<dbReference type="PANTHER" id="PTHR42796:SF4">
    <property type="entry name" value="FUMARYLACETOACETATE HYDROLASE DOMAIN-CONTAINING PROTEIN 2A"/>
    <property type="match status" value="1"/>
</dbReference>
<dbReference type="SUPFAM" id="SSF56529">
    <property type="entry name" value="FAH"/>
    <property type="match status" value="1"/>
</dbReference>
<accession>A0A2A5CDJ8</accession>
<evidence type="ECO:0000313" key="9">
    <source>
        <dbReference type="EMBL" id="PCJ41585.1"/>
    </source>
</evidence>
<evidence type="ECO:0000256" key="5">
    <source>
        <dbReference type="ARBA" id="ARBA00057150"/>
    </source>
</evidence>
<dbReference type="FunFam" id="3.90.850.10:FF:000002">
    <property type="entry name" value="2-hydroxyhepta-2,4-diene-1,7-dioate isomerase"/>
    <property type="match status" value="1"/>
</dbReference>
<evidence type="ECO:0000256" key="1">
    <source>
        <dbReference type="ARBA" id="ARBA00010211"/>
    </source>
</evidence>
<dbReference type="AlphaFoldDB" id="A0A2A5CDJ8"/>
<dbReference type="GO" id="GO:0018800">
    <property type="term" value="F:5-oxopent-3-ene-1,2,5-tricarboxylate decarboxylase activity"/>
    <property type="evidence" value="ECO:0007669"/>
    <property type="project" value="UniProtKB-EC"/>
</dbReference>
<evidence type="ECO:0000259" key="8">
    <source>
        <dbReference type="Pfam" id="PF01557"/>
    </source>
</evidence>
<dbReference type="GO" id="GO:0019752">
    <property type="term" value="P:carboxylic acid metabolic process"/>
    <property type="evidence" value="ECO:0007669"/>
    <property type="project" value="UniProtKB-ARBA"/>
</dbReference>
<evidence type="ECO:0000313" key="10">
    <source>
        <dbReference type="Proteomes" id="UP000228987"/>
    </source>
</evidence>
<dbReference type="InterPro" id="IPR051121">
    <property type="entry name" value="FAH"/>
</dbReference>
<dbReference type="GO" id="GO:0008704">
    <property type="term" value="F:5-carboxymethyl-2-hydroxymuconate delta-isomerase activity"/>
    <property type="evidence" value="ECO:0007669"/>
    <property type="project" value="UniProtKB-EC"/>
</dbReference>
<keyword evidence="9" id="KW-0413">Isomerase</keyword>
<comment type="catalytic activity">
    <reaction evidence="4">
        <text>(2E,4Z)-5-hydroxypenta-2,4-diene-1,2,5-tricarboxylate = (3E,5R)-5-carboxy-2-oxohept-3-enedioate</text>
        <dbReference type="Rhea" id="RHEA:18813"/>
        <dbReference type="ChEBI" id="CHEBI:47961"/>
        <dbReference type="ChEBI" id="CHEBI:87491"/>
        <dbReference type="EC" id="5.3.3.10"/>
    </reaction>
</comment>
<dbReference type="InterPro" id="IPR011234">
    <property type="entry name" value="Fumarylacetoacetase-like_C"/>
</dbReference>
<dbReference type="InterPro" id="IPR036663">
    <property type="entry name" value="Fumarylacetoacetase_C_sf"/>
</dbReference>